<dbReference type="GO" id="GO:0030295">
    <property type="term" value="F:protein kinase activator activity"/>
    <property type="evidence" value="ECO:0007669"/>
    <property type="project" value="TreeGrafter"/>
</dbReference>
<keyword evidence="6" id="KW-0812">Transmembrane</keyword>
<dbReference type="Gene3D" id="3.40.50.2300">
    <property type="match status" value="1"/>
</dbReference>
<proteinExistence type="predicted"/>
<dbReference type="SMART" id="SM00387">
    <property type="entry name" value="HATPase_c"/>
    <property type="match status" value="1"/>
</dbReference>
<comment type="catalytic activity">
    <reaction evidence="1">
        <text>ATP + protein L-histidine = ADP + protein N-phospho-L-histidine.</text>
        <dbReference type="EC" id="2.7.13.3"/>
    </reaction>
</comment>
<feature type="domain" description="Response regulatory" evidence="16">
    <location>
        <begin position="6"/>
        <end position="121"/>
    </location>
</feature>
<dbReference type="InterPro" id="IPR011006">
    <property type="entry name" value="CheY-like_superfamily"/>
</dbReference>
<dbReference type="Gene3D" id="3.30.450.20">
    <property type="entry name" value="PAS domain"/>
    <property type="match status" value="1"/>
</dbReference>
<dbReference type="AlphaFoldDB" id="L8JW75"/>
<dbReference type="InterPro" id="IPR001789">
    <property type="entry name" value="Sig_transdc_resp-reg_receiver"/>
</dbReference>
<keyword evidence="8" id="KW-0418">Kinase</keyword>
<dbReference type="SMART" id="SM00388">
    <property type="entry name" value="HisKA"/>
    <property type="match status" value="1"/>
</dbReference>
<dbReference type="GO" id="GO:0000155">
    <property type="term" value="F:phosphorelay sensor kinase activity"/>
    <property type="evidence" value="ECO:0007669"/>
    <property type="project" value="InterPro"/>
</dbReference>
<dbReference type="PANTHER" id="PTHR42878">
    <property type="entry name" value="TWO-COMPONENT HISTIDINE KINASE"/>
    <property type="match status" value="1"/>
</dbReference>
<evidence type="ECO:0000256" key="8">
    <source>
        <dbReference type="ARBA" id="ARBA00022777"/>
    </source>
</evidence>
<keyword evidence="14" id="KW-0175">Coiled coil</keyword>
<evidence type="ECO:0000256" key="10">
    <source>
        <dbReference type="ARBA" id="ARBA00022989"/>
    </source>
</evidence>
<dbReference type="eggNOG" id="COG4251">
    <property type="taxonomic scope" value="Bacteria"/>
</dbReference>
<dbReference type="Pfam" id="PF00072">
    <property type="entry name" value="Response_reg"/>
    <property type="match status" value="1"/>
</dbReference>
<dbReference type="CDD" id="cd00082">
    <property type="entry name" value="HisKA"/>
    <property type="match status" value="1"/>
</dbReference>
<feature type="modified residue" description="4-aspartylphosphate" evidence="13">
    <location>
        <position position="56"/>
    </location>
</feature>
<dbReference type="InterPro" id="IPR000014">
    <property type="entry name" value="PAS"/>
</dbReference>
<evidence type="ECO:0000256" key="14">
    <source>
        <dbReference type="SAM" id="Coils"/>
    </source>
</evidence>
<organism evidence="17 18">
    <name type="scientific">Fulvivirga imtechensis AK7</name>
    <dbReference type="NCBI Taxonomy" id="1237149"/>
    <lineage>
        <taxon>Bacteria</taxon>
        <taxon>Pseudomonadati</taxon>
        <taxon>Bacteroidota</taxon>
        <taxon>Cytophagia</taxon>
        <taxon>Cytophagales</taxon>
        <taxon>Fulvivirgaceae</taxon>
        <taxon>Fulvivirga</taxon>
    </lineage>
</organism>
<dbReference type="STRING" id="1237149.C900_01536"/>
<dbReference type="PROSITE" id="PS50110">
    <property type="entry name" value="RESPONSE_REGULATORY"/>
    <property type="match status" value="1"/>
</dbReference>
<keyword evidence="10" id="KW-1133">Transmembrane helix</keyword>
<dbReference type="GO" id="GO:0000156">
    <property type="term" value="F:phosphorelay response regulator activity"/>
    <property type="evidence" value="ECO:0007669"/>
    <property type="project" value="TreeGrafter"/>
</dbReference>
<keyword evidence="12" id="KW-0472">Membrane</keyword>
<name>L8JW75_9BACT</name>
<dbReference type="SUPFAM" id="SSF47384">
    <property type="entry name" value="Homodimeric domain of signal transducing histidine kinase"/>
    <property type="match status" value="1"/>
</dbReference>
<dbReference type="InterPro" id="IPR036890">
    <property type="entry name" value="HATPase_C_sf"/>
</dbReference>
<evidence type="ECO:0000256" key="12">
    <source>
        <dbReference type="ARBA" id="ARBA00023136"/>
    </source>
</evidence>
<evidence type="ECO:0000259" key="16">
    <source>
        <dbReference type="PROSITE" id="PS50110"/>
    </source>
</evidence>
<evidence type="ECO:0000259" key="15">
    <source>
        <dbReference type="PROSITE" id="PS50109"/>
    </source>
</evidence>
<dbReference type="InterPro" id="IPR003594">
    <property type="entry name" value="HATPase_dom"/>
</dbReference>
<evidence type="ECO:0000256" key="9">
    <source>
        <dbReference type="ARBA" id="ARBA00022840"/>
    </source>
</evidence>
<keyword evidence="7" id="KW-0547">Nucleotide-binding</keyword>
<comment type="subcellular location">
    <subcellularLocation>
        <location evidence="2">Membrane</location>
        <topology evidence="2">Multi-pass membrane protein</topology>
    </subcellularLocation>
</comment>
<dbReference type="InterPro" id="IPR004358">
    <property type="entry name" value="Sig_transdc_His_kin-like_C"/>
</dbReference>
<evidence type="ECO:0000256" key="5">
    <source>
        <dbReference type="ARBA" id="ARBA00022679"/>
    </source>
</evidence>
<dbReference type="GO" id="GO:0007234">
    <property type="term" value="P:osmosensory signaling via phosphorelay pathway"/>
    <property type="evidence" value="ECO:0007669"/>
    <property type="project" value="TreeGrafter"/>
</dbReference>
<keyword evidence="11" id="KW-0902">Two-component regulatory system</keyword>
<dbReference type="PRINTS" id="PR00344">
    <property type="entry name" value="BCTRLSENSOR"/>
</dbReference>
<dbReference type="InterPro" id="IPR050351">
    <property type="entry name" value="BphY/WalK/GraS-like"/>
</dbReference>
<evidence type="ECO:0000313" key="18">
    <source>
        <dbReference type="Proteomes" id="UP000011135"/>
    </source>
</evidence>
<dbReference type="Proteomes" id="UP000011135">
    <property type="component" value="Unassembled WGS sequence"/>
</dbReference>
<dbReference type="SUPFAM" id="SSF52172">
    <property type="entry name" value="CheY-like"/>
    <property type="match status" value="1"/>
</dbReference>
<dbReference type="PANTHER" id="PTHR42878:SF7">
    <property type="entry name" value="SENSOR HISTIDINE KINASE GLRK"/>
    <property type="match status" value="1"/>
</dbReference>
<evidence type="ECO:0000256" key="1">
    <source>
        <dbReference type="ARBA" id="ARBA00000085"/>
    </source>
</evidence>
<dbReference type="EC" id="2.7.13.3" evidence="3"/>
<feature type="domain" description="Histidine kinase" evidence="15">
    <location>
        <begin position="264"/>
        <end position="477"/>
    </location>
</feature>
<dbReference type="Gene3D" id="3.30.565.10">
    <property type="entry name" value="Histidine kinase-like ATPase, C-terminal domain"/>
    <property type="match status" value="1"/>
</dbReference>
<dbReference type="Pfam" id="PF02518">
    <property type="entry name" value="HATPase_c"/>
    <property type="match status" value="1"/>
</dbReference>
<dbReference type="Gene3D" id="1.10.287.130">
    <property type="match status" value="1"/>
</dbReference>
<dbReference type="CDD" id="cd00075">
    <property type="entry name" value="HATPase"/>
    <property type="match status" value="1"/>
</dbReference>
<dbReference type="RefSeq" id="WP_009578969.1">
    <property type="nucleotide sequence ID" value="NZ_AMZN01000022.1"/>
</dbReference>
<evidence type="ECO:0000256" key="4">
    <source>
        <dbReference type="ARBA" id="ARBA00022553"/>
    </source>
</evidence>
<accession>L8JW75</accession>
<reference evidence="17 18" key="1">
    <citation type="submission" date="2012-12" db="EMBL/GenBank/DDBJ databases">
        <title>Genome assembly of Fulvivirga imtechensis AK7.</title>
        <authorList>
            <person name="Nupur N."/>
            <person name="Khatri I."/>
            <person name="Kumar R."/>
            <person name="Subramanian S."/>
            <person name="Pinnaka A."/>
        </authorList>
    </citation>
    <scope>NUCLEOTIDE SEQUENCE [LARGE SCALE GENOMIC DNA]</scope>
    <source>
        <strain evidence="17 18">AK7</strain>
    </source>
</reference>
<dbReference type="OrthoDB" id="109585at2"/>
<sequence>MNEELKILVIEDSVDDFDLLVREIRRAGYNVLAERIETAEELEKNLARHWDLVISDNRLPRLNAPTALKLTRSFDQNIPFFIVSGTIGEEAAVEAMRAGANDYMLKGNLKRLIPAIARELKEANNRQRRKAAEQKLAKSQKMYQFLSGSIEDAFIALDHSLNIIHCNGAAKKEFNVKNDVLGAAILSLFPEWRDTRIEKKIRSVQKNSKSEHISFEYDGREYFEGSIYPTEEGVSIIVRKITEQKQAEENLRKINTELETLMYRISHDLKGPVASILGLINIGYMDFHDEEFRNYLGMLDKSAFQLKKTLDELLNLTRIKQGQIVPEEVFVSEIISDVSEGLKYNEGFSKVEIMMNLNSEHRVCNDRRLLSSIFQNLLENAIKYRSTDRNRKSWVMVSANKVKGGLRVQVQDNGEGISSKLQEKVFDMFYRANEYSSGSGLGLYIVKNAVEKIKGSITLESKKGEGCRFEVTIPDLEQNPSTE</sequence>
<evidence type="ECO:0000256" key="7">
    <source>
        <dbReference type="ARBA" id="ARBA00022741"/>
    </source>
</evidence>
<evidence type="ECO:0000256" key="3">
    <source>
        <dbReference type="ARBA" id="ARBA00012438"/>
    </source>
</evidence>
<dbReference type="SUPFAM" id="SSF55785">
    <property type="entry name" value="PYP-like sensor domain (PAS domain)"/>
    <property type="match status" value="1"/>
</dbReference>
<evidence type="ECO:0000256" key="11">
    <source>
        <dbReference type="ARBA" id="ARBA00023012"/>
    </source>
</evidence>
<dbReference type="GO" id="GO:0005524">
    <property type="term" value="F:ATP binding"/>
    <property type="evidence" value="ECO:0007669"/>
    <property type="project" value="UniProtKB-KW"/>
</dbReference>
<comment type="caution">
    <text evidence="17">The sequence shown here is derived from an EMBL/GenBank/DDBJ whole genome shotgun (WGS) entry which is preliminary data.</text>
</comment>
<feature type="coiled-coil region" evidence="14">
    <location>
        <begin position="237"/>
        <end position="264"/>
    </location>
</feature>
<dbReference type="SUPFAM" id="SSF55874">
    <property type="entry name" value="ATPase domain of HSP90 chaperone/DNA topoisomerase II/histidine kinase"/>
    <property type="match status" value="1"/>
</dbReference>
<dbReference type="CDD" id="cd00156">
    <property type="entry name" value="REC"/>
    <property type="match status" value="1"/>
</dbReference>
<dbReference type="Pfam" id="PF00512">
    <property type="entry name" value="HisKA"/>
    <property type="match status" value="1"/>
</dbReference>
<dbReference type="EMBL" id="AMZN01000022">
    <property type="protein sequence ID" value="ELR72453.1"/>
    <property type="molecule type" value="Genomic_DNA"/>
</dbReference>
<dbReference type="eggNOG" id="COG2204">
    <property type="taxonomic scope" value="Bacteria"/>
</dbReference>
<protein>
    <recommendedName>
        <fullName evidence="3">histidine kinase</fullName>
        <ecNumber evidence="3">2.7.13.3</ecNumber>
    </recommendedName>
</protein>
<gene>
    <name evidence="17" type="ORF">C900_01536</name>
</gene>
<dbReference type="InterPro" id="IPR005467">
    <property type="entry name" value="His_kinase_dom"/>
</dbReference>
<keyword evidence="4 13" id="KW-0597">Phosphoprotein</keyword>
<dbReference type="InterPro" id="IPR036097">
    <property type="entry name" value="HisK_dim/P_sf"/>
</dbReference>
<dbReference type="PROSITE" id="PS50109">
    <property type="entry name" value="HIS_KIN"/>
    <property type="match status" value="1"/>
</dbReference>
<dbReference type="SMART" id="SM00448">
    <property type="entry name" value="REC"/>
    <property type="match status" value="1"/>
</dbReference>
<evidence type="ECO:0000256" key="13">
    <source>
        <dbReference type="PROSITE-ProRule" id="PRU00169"/>
    </source>
</evidence>
<evidence type="ECO:0000313" key="17">
    <source>
        <dbReference type="EMBL" id="ELR72453.1"/>
    </source>
</evidence>
<keyword evidence="5" id="KW-0808">Transferase</keyword>
<dbReference type="InterPro" id="IPR035965">
    <property type="entry name" value="PAS-like_dom_sf"/>
</dbReference>
<dbReference type="InterPro" id="IPR003661">
    <property type="entry name" value="HisK_dim/P_dom"/>
</dbReference>
<keyword evidence="18" id="KW-1185">Reference proteome</keyword>
<dbReference type="NCBIfam" id="TIGR00229">
    <property type="entry name" value="sensory_box"/>
    <property type="match status" value="1"/>
</dbReference>
<keyword evidence="9" id="KW-0067">ATP-binding</keyword>
<dbReference type="GO" id="GO:0016020">
    <property type="term" value="C:membrane"/>
    <property type="evidence" value="ECO:0007669"/>
    <property type="project" value="UniProtKB-SubCell"/>
</dbReference>
<evidence type="ECO:0000256" key="2">
    <source>
        <dbReference type="ARBA" id="ARBA00004141"/>
    </source>
</evidence>
<evidence type="ECO:0000256" key="6">
    <source>
        <dbReference type="ARBA" id="ARBA00022692"/>
    </source>
</evidence>